<keyword evidence="6" id="KW-0282">Flagellum</keyword>
<accession>M0A2V1</accession>
<evidence type="ECO:0000256" key="1">
    <source>
        <dbReference type="ARBA" id="ARBA00004618"/>
    </source>
</evidence>
<gene>
    <name evidence="6" type="ORF">C482_20461</name>
</gene>
<reference evidence="6 7" key="1">
    <citation type="journal article" date="2014" name="PLoS Genet.">
        <title>Phylogenetically driven sequencing of extremely halophilic archaea reveals strategies for static and dynamic osmo-response.</title>
        <authorList>
            <person name="Becker E.A."/>
            <person name="Seitzer P.M."/>
            <person name="Tritt A."/>
            <person name="Larsen D."/>
            <person name="Krusor M."/>
            <person name="Yao A.I."/>
            <person name="Wu D."/>
            <person name="Madern D."/>
            <person name="Eisen J.A."/>
            <person name="Darling A.E."/>
            <person name="Facciotti M.T."/>
        </authorList>
    </citation>
    <scope>NUCLEOTIDE SEQUENCE [LARGE SCALE GENOMIC DNA]</scope>
    <source>
        <strain evidence="6 7">JCM 10990</strain>
    </source>
</reference>
<dbReference type="GO" id="GO:0097588">
    <property type="term" value="P:archaeal or bacterial-type flagellum-dependent cell motility"/>
    <property type="evidence" value="ECO:0007669"/>
    <property type="project" value="InterPro"/>
</dbReference>
<comment type="caution">
    <text evidence="6">The sequence shown here is derived from an EMBL/GenBank/DDBJ whole genome shotgun (WGS) entry which is preliminary data.</text>
</comment>
<keyword evidence="5" id="KW-0472">Membrane</keyword>
<dbReference type="EMBL" id="AOIN01000100">
    <property type="protein sequence ID" value="ELY93085.1"/>
    <property type="molecule type" value="Genomic_DNA"/>
</dbReference>
<dbReference type="InterPro" id="IPR002774">
    <property type="entry name" value="Flagellin_arc-type"/>
</dbReference>
<dbReference type="InterPro" id="IPR013373">
    <property type="entry name" value="Flagellin/pilin_N_arc"/>
</dbReference>
<keyword evidence="6" id="KW-0966">Cell projection</keyword>
<comment type="similarity">
    <text evidence="2 4">Belongs to the archaeal flagellin family.</text>
</comment>
<comment type="function">
    <text evidence="4">Flagellin is the subunit protein which polymerizes to form the filaments of archaeal flagella.</text>
</comment>
<comment type="subcellular location">
    <subcellularLocation>
        <location evidence="1 4">Archaeal flagellum</location>
    </subcellularLocation>
</comment>
<keyword evidence="7" id="KW-1185">Reference proteome</keyword>
<evidence type="ECO:0000256" key="3">
    <source>
        <dbReference type="ARBA" id="ARBA00022440"/>
    </source>
</evidence>
<feature type="transmembrane region" description="Helical" evidence="5">
    <location>
        <begin position="12"/>
        <end position="36"/>
    </location>
</feature>
<keyword evidence="5" id="KW-1133">Transmembrane helix</keyword>
<dbReference type="PANTHER" id="PTHR35903">
    <property type="entry name" value="FLAGELLIN B1"/>
    <property type="match status" value="1"/>
</dbReference>
<proteinExistence type="inferred from homology"/>
<evidence type="ECO:0000256" key="5">
    <source>
        <dbReference type="SAM" id="Phobius"/>
    </source>
</evidence>
<dbReference type="GO" id="GO:0097589">
    <property type="term" value="C:archaeal-type flagellum"/>
    <property type="evidence" value="ECO:0007669"/>
    <property type="project" value="UniProtKB-SubCell"/>
</dbReference>
<dbReference type="OrthoDB" id="102632at2157"/>
<dbReference type="GO" id="GO:0005198">
    <property type="term" value="F:structural molecule activity"/>
    <property type="evidence" value="ECO:0007669"/>
    <property type="project" value="InterPro"/>
</dbReference>
<protein>
    <recommendedName>
        <fullName evidence="4">Flagellin</fullName>
    </recommendedName>
</protein>
<dbReference type="Proteomes" id="UP000011693">
    <property type="component" value="Unassembled WGS sequence"/>
</dbReference>
<organism evidence="6 7">
    <name type="scientific">Natrialba chahannaoensis JCM 10990</name>
    <dbReference type="NCBI Taxonomy" id="1227492"/>
    <lineage>
        <taxon>Archaea</taxon>
        <taxon>Methanobacteriati</taxon>
        <taxon>Methanobacteriota</taxon>
        <taxon>Stenosarchaea group</taxon>
        <taxon>Halobacteria</taxon>
        <taxon>Halobacteriales</taxon>
        <taxon>Natrialbaceae</taxon>
        <taxon>Natrialba</taxon>
    </lineage>
</organism>
<dbReference type="NCBIfam" id="TIGR02537">
    <property type="entry name" value="arch_flag_Nterm"/>
    <property type="match status" value="1"/>
</dbReference>
<dbReference type="AlphaFoldDB" id="M0A2V1"/>
<sequence>MFERITDDDRGQVGIGTLIVFIAMVLVAAIAAGVLINTAGFLQTQAEATGEESTSQVSDRLQIVSESGSVAPTTLGIHDGSNDGELTVTVTPDDEAHTGEDITISVGTSAADGIEDTQLGELPEEVGVEGEFVLDGLPEIADLEVTIDGDSFAAETAQVDTTVADPEHDFGALEAADAPADSSQVFAAIELPDGTNEDFDESEIENELAVRATDSDRSQGIIEEVVFEANEAADFETAAVETALDDANLDDDDVAVFDLGELDEGDYVLELIGLDEEAVDTFAVDDTGDDHVITDGAAGPVDIIPTESLEFGDFENRVSEVQFVTATAPGSNPIDLEQTSVQFIGEQGADSVAISEARNVENIQGVTDGVLTDSTDRAEVTFRVVGEIDNYDRLTEGERLSVIFTTDSGATTEAELRVPTTITNDDESVRL</sequence>
<dbReference type="PATRIC" id="fig|1227492.4.peg.4074"/>
<evidence type="ECO:0000256" key="4">
    <source>
        <dbReference type="RuleBase" id="RU361282"/>
    </source>
</evidence>
<dbReference type="STRING" id="1227492.C482_20461"/>
<dbReference type="PANTHER" id="PTHR35903:SF1">
    <property type="entry name" value="FLAGELLIN B1"/>
    <property type="match status" value="1"/>
</dbReference>
<evidence type="ECO:0000256" key="2">
    <source>
        <dbReference type="ARBA" id="ARBA00010256"/>
    </source>
</evidence>
<keyword evidence="5" id="KW-0812">Transmembrane</keyword>
<evidence type="ECO:0000313" key="7">
    <source>
        <dbReference type="Proteomes" id="UP000011693"/>
    </source>
</evidence>
<dbReference type="RefSeq" id="WP_006169645.1">
    <property type="nucleotide sequence ID" value="NZ_AOIN01000100.1"/>
</dbReference>
<evidence type="ECO:0000313" key="6">
    <source>
        <dbReference type="EMBL" id="ELY93085.1"/>
    </source>
</evidence>
<keyword evidence="3 4" id="KW-0974">Archaeal flagellum</keyword>
<keyword evidence="6" id="KW-0969">Cilium</keyword>
<dbReference type="Pfam" id="PF01917">
    <property type="entry name" value="Flagellin_arch-type"/>
    <property type="match status" value="1"/>
</dbReference>
<name>M0A2V1_9EURY</name>